<dbReference type="AlphaFoldDB" id="A0A3D9SCD9"/>
<dbReference type="EMBL" id="QTTN01000011">
    <property type="protein sequence ID" value="REE86186.1"/>
    <property type="molecule type" value="Genomic_DNA"/>
</dbReference>
<organism evidence="2 3">
    <name type="scientific">Paenibacillus taihuensis</name>
    <dbReference type="NCBI Taxonomy" id="1156355"/>
    <lineage>
        <taxon>Bacteria</taxon>
        <taxon>Bacillati</taxon>
        <taxon>Bacillota</taxon>
        <taxon>Bacilli</taxon>
        <taxon>Bacillales</taxon>
        <taxon>Paenibacillaceae</taxon>
        <taxon>Paenibacillus</taxon>
    </lineage>
</organism>
<dbReference type="RefSeq" id="WP_116189204.1">
    <property type="nucleotide sequence ID" value="NZ_QTTN01000011.1"/>
</dbReference>
<evidence type="ECO:0000256" key="1">
    <source>
        <dbReference type="SAM" id="Phobius"/>
    </source>
</evidence>
<dbReference type="NCBIfam" id="NF041644">
    <property type="entry name" value="CBO0543_fam"/>
    <property type="match status" value="1"/>
</dbReference>
<comment type="caution">
    <text evidence="2">The sequence shown here is derived from an EMBL/GenBank/DDBJ whole genome shotgun (WGS) entry which is preliminary data.</text>
</comment>
<keyword evidence="1" id="KW-0472">Membrane</keyword>
<evidence type="ECO:0000313" key="2">
    <source>
        <dbReference type="EMBL" id="REE86186.1"/>
    </source>
</evidence>
<protein>
    <submittedName>
        <fullName evidence="2">Uncharacterized protein</fullName>
    </submittedName>
</protein>
<keyword evidence="1" id="KW-1133">Transmembrane helix</keyword>
<dbReference type="InterPro" id="IPR048147">
    <property type="entry name" value="CBO0543-like"/>
</dbReference>
<dbReference type="Proteomes" id="UP000256304">
    <property type="component" value="Unassembled WGS sequence"/>
</dbReference>
<name>A0A3D9SCD9_9BACL</name>
<gene>
    <name evidence="2" type="ORF">A8990_11183</name>
</gene>
<feature type="transmembrane region" description="Helical" evidence="1">
    <location>
        <begin position="118"/>
        <end position="136"/>
    </location>
</feature>
<proteinExistence type="predicted"/>
<keyword evidence="1" id="KW-0812">Transmembrane</keyword>
<sequence>MILACNLAFLAVCIFTGTIKKWERFYKTMLYLSFCNLLYNLLCRDYKLWVYIPDFLMNHVNADLLNTFVLLPSVAMLFLGYLPASKRSTKVVYYLAWVAGFSTLEYIWYVYGSMVYDHGWNLVFSILFYFAMFYALELHHKSIKKALWFSLVVTTLIIIAFHVPVWL</sequence>
<evidence type="ECO:0000313" key="3">
    <source>
        <dbReference type="Proteomes" id="UP000256304"/>
    </source>
</evidence>
<keyword evidence="3" id="KW-1185">Reference proteome</keyword>
<feature type="transmembrane region" description="Helical" evidence="1">
    <location>
        <begin position="91"/>
        <end position="112"/>
    </location>
</feature>
<feature type="transmembrane region" description="Helical" evidence="1">
    <location>
        <begin position="148"/>
        <end position="166"/>
    </location>
</feature>
<feature type="transmembrane region" description="Helical" evidence="1">
    <location>
        <begin position="64"/>
        <end position="84"/>
    </location>
</feature>
<dbReference type="OrthoDB" id="2628935at2"/>
<reference evidence="2 3" key="1">
    <citation type="submission" date="2018-08" db="EMBL/GenBank/DDBJ databases">
        <title>Genomic Encyclopedia of Type Strains, Phase III (KMG-III): the genomes of soil and plant-associated and newly described type strains.</title>
        <authorList>
            <person name="Whitman W."/>
        </authorList>
    </citation>
    <scope>NUCLEOTIDE SEQUENCE [LARGE SCALE GENOMIC DNA]</scope>
    <source>
        <strain evidence="2 3">CGMCC 1.10966</strain>
    </source>
</reference>
<accession>A0A3D9SCD9</accession>